<sequence>MLLAAPVHGVLYVLKEMSDALEGNCSTVFTRALNSPASVESSHQNLNAPSDDTIYGTFLLSFSAIVDKVTLSQF</sequence>
<gene>
    <name evidence="1" type="ORF">BK666_23450</name>
</gene>
<dbReference type="Proteomes" id="UP000285349">
    <property type="component" value="Unassembled WGS sequence"/>
</dbReference>
<dbReference type="EMBL" id="MOBQ01000028">
    <property type="protein sequence ID" value="RON41978.1"/>
    <property type="molecule type" value="Genomic_DNA"/>
</dbReference>
<protein>
    <submittedName>
        <fullName evidence="1">Uncharacterized protein</fullName>
    </submittedName>
</protein>
<proteinExistence type="predicted"/>
<organism evidence="1 2">
    <name type="scientific">Pseudomonas frederiksbergensis</name>
    <dbReference type="NCBI Taxonomy" id="104087"/>
    <lineage>
        <taxon>Bacteria</taxon>
        <taxon>Pseudomonadati</taxon>
        <taxon>Pseudomonadota</taxon>
        <taxon>Gammaproteobacteria</taxon>
        <taxon>Pseudomonadales</taxon>
        <taxon>Pseudomonadaceae</taxon>
        <taxon>Pseudomonas</taxon>
    </lineage>
</organism>
<name>A0A423JWB4_9PSED</name>
<evidence type="ECO:0000313" key="1">
    <source>
        <dbReference type="EMBL" id="RON41978.1"/>
    </source>
</evidence>
<evidence type="ECO:0000313" key="2">
    <source>
        <dbReference type="Proteomes" id="UP000285349"/>
    </source>
</evidence>
<accession>A0A423JWB4</accession>
<dbReference type="AlphaFoldDB" id="A0A423JWB4"/>
<reference evidence="1 2" key="1">
    <citation type="submission" date="2016-10" db="EMBL/GenBank/DDBJ databases">
        <title>Comparative genome analysis of multiple Pseudomonas spp. focuses on biocontrol and plant growth promoting traits.</title>
        <authorList>
            <person name="Tao X.-Y."/>
            <person name="Taylor C.G."/>
        </authorList>
    </citation>
    <scope>NUCLEOTIDE SEQUENCE [LARGE SCALE GENOMIC DNA]</scope>
    <source>
        <strain evidence="1 2">37A10</strain>
    </source>
</reference>
<comment type="caution">
    <text evidence="1">The sequence shown here is derived from an EMBL/GenBank/DDBJ whole genome shotgun (WGS) entry which is preliminary data.</text>
</comment>